<dbReference type="InterPro" id="IPR015422">
    <property type="entry name" value="PyrdxlP-dep_Trfase_small"/>
</dbReference>
<dbReference type="InterPro" id="IPR015421">
    <property type="entry name" value="PyrdxlP-dep_Trfase_major"/>
</dbReference>
<name>A0A6J5LYL9_9CAUD</name>
<dbReference type="PIRSF" id="PIRSF000390">
    <property type="entry name" value="PLP_StrS"/>
    <property type="match status" value="1"/>
</dbReference>
<dbReference type="EMBL" id="LR796341">
    <property type="protein sequence ID" value="CAB4138006.1"/>
    <property type="molecule type" value="Genomic_DNA"/>
</dbReference>
<gene>
    <name evidence="1" type="ORF">UFOVP328_199</name>
</gene>
<sequence>MSGLTIPFTGLKKQYNSLRQEILDATDEVLRSGQLMNGNYTAEFENWLAKKNKQKYAVTCHSGTHALEIIASYYYEAFSMRPPRVLMPSLTYVATANAFARAGWDIHFIDTDRYGIINPETIPDISYQAMVMIGLYGTKIDSLGKQYRRWPMKSIDPSTVWIEDGAQHWLSDDCQRCGNATAISFDPMKNLNAYGNGGAVVTDDIDLMEYARGWRDNGKSQHQYIGTNSRMSEIDCAQMMVKTQYLDRWQQRRQQIATYWIERLKKSSVRCLIDDKTFEGHAFHKFVIEVDNRDLLQQNLAIKKIETRIHYREPLHELGMFRQYPGPNILCNSSALARRVLSLPFYPELSDLEVEYVIDQLLDIVH</sequence>
<dbReference type="PANTHER" id="PTHR30244:SF34">
    <property type="entry name" value="DTDP-4-AMINO-4,6-DIDEOXYGALACTOSE TRANSAMINASE"/>
    <property type="match status" value="1"/>
</dbReference>
<dbReference type="PANTHER" id="PTHR30244">
    <property type="entry name" value="TRANSAMINASE"/>
    <property type="match status" value="1"/>
</dbReference>
<dbReference type="GO" id="GO:0000271">
    <property type="term" value="P:polysaccharide biosynthetic process"/>
    <property type="evidence" value="ECO:0007669"/>
    <property type="project" value="TreeGrafter"/>
</dbReference>
<dbReference type="Gene3D" id="3.90.1150.10">
    <property type="entry name" value="Aspartate Aminotransferase, domain 1"/>
    <property type="match status" value="1"/>
</dbReference>
<dbReference type="GO" id="GO:0030170">
    <property type="term" value="F:pyridoxal phosphate binding"/>
    <property type="evidence" value="ECO:0007669"/>
    <property type="project" value="TreeGrafter"/>
</dbReference>
<dbReference type="SUPFAM" id="SSF53383">
    <property type="entry name" value="PLP-dependent transferases"/>
    <property type="match status" value="1"/>
</dbReference>
<dbReference type="GO" id="GO:0008483">
    <property type="term" value="F:transaminase activity"/>
    <property type="evidence" value="ECO:0007669"/>
    <property type="project" value="TreeGrafter"/>
</dbReference>
<dbReference type="InterPro" id="IPR000653">
    <property type="entry name" value="DegT/StrS_aminotransferase"/>
</dbReference>
<proteinExistence type="predicted"/>
<protein>
    <submittedName>
        <fullName evidence="1">WecE Predicted pyridoxal phosphate-dependent enzyme apparently involved in regulation of cell wall biogenesis</fullName>
    </submittedName>
</protein>
<dbReference type="Gene3D" id="3.40.640.10">
    <property type="entry name" value="Type I PLP-dependent aspartate aminotransferase-like (Major domain)"/>
    <property type="match status" value="1"/>
</dbReference>
<accession>A0A6J5LYL9</accession>
<dbReference type="InterPro" id="IPR015424">
    <property type="entry name" value="PyrdxlP-dep_Trfase"/>
</dbReference>
<organism evidence="1">
    <name type="scientific">uncultured Caudovirales phage</name>
    <dbReference type="NCBI Taxonomy" id="2100421"/>
    <lineage>
        <taxon>Viruses</taxon>
        <taxon>Duplodnaviria</taxon>
        <taxon>Heunggongvirae</taxon>
        <taxon>Uroviricota</taxon>
        <taxon>Caudoviricetes</taxon>
        <taxon>Peduoviridae</taxon>
        <taxon>Maltschvirus</taxon>
        <taxon>Maltschvirus maltsch</taxon>
    </lineage>
</organism>
<dbReference type="Pfam" id="PF01041">
    <property type="entry name" value="DegT_DnrJ_EryC1"/>
    <property type="match status" value="1"/>
</dbReference>
<reference evidence="1" key="1">
    <citation type="submission" date="2020-04" db="EMBL/GenBank/DDBJ databases">
        <authorList>
            <person name="Chiriac C."/>
            <person name="Salcher M."/>
            <person name="Ghai R."/>
            <person name="Kavagutti S V."/>
        </authorList>
    </citation>
    <scope>NUCLEOTIDE SEQUENCE</scope>
</reference>
<evidence type="ECO:0000313" key="1">
    <source>
        <dbReference type="EMBL" id="CAB4138006.1"/>
    </source>
</evidence>